<dbReference type="Proteomes" id="UP000319342">
    <property type="component" value="Chromosome"/>
</dbReference>
<dbReference type="EMBL" id="CP036290">
    <property type="protein sequence ID" value="QDU83937.1"/>
    <property type="molecule type" value="Genomic_DNA"/>
</dbReference>
<dbReference type="Pfam" id="PF07587">
    <property type="entry name" value="PSD1"/>
    <property type="match status" value="1"/>
</dbReference>
<accession>A0A518CXK5</accession>
<name>A0A518CXK5_9BACT</name>
<sequence precursor="true">MRCSIFGLPVPALFLIAPLGSAVLAHSLARSAADDDAATAASAPLVERSVTDRVDFVDDVQPILAQHCFVCHGPDEATRQADLRLDLRELVVNADDPFAPVVAGDPEASSLVARIFDATDPMPPVEHDDPLDDAQKEILRRWIEEGAEWPQHWSFVPPRAHAVPQVQDADWVADPMDAFVLERLEAAGLAPTEESSRTAWLRRVSFDLTGLPPTPQELDAFLADASDEAYEKVVDRLLASSRYGERMAVDWLDLARYADTSGFQFDTSRTMWKWRDWVIEAFNENKPYDEFVVEQLAGDLLPTPSVDQLVATGFNRNHPTDSDSPAELDEYRTQYVLDRVHTTATTFMGLTVACAQCHDHKYDPVSQEDFYSFYAFFNDVAERDIDFGSPRPHLRVPDPDQEPLYEDLLRRVDLLEARLEANDPLLDAAQREWENKVLRLVGDPVEWTPVEPVGMLSHNGARLRLEEDGSVLAHGPTPVADTYDLVLAPGRRTVHALRLEVLPSEDANGFTGRDQNGQFSLTTFELHETNLNDGEAAKLVYLAAAQADLTQERDPNASEFDPQPGDLSGAIVYPSEDDDDGDRFRRRNGWRLVGDALGEAHEVVLIPLEPLDLNDASILKVTLEQTDGTRSLIGRFRLSICEDERIRDQLLPFAPQLWSSIGPFPAASAAAAFATEFELEEAIGDGPVPRLAKYDQPVLPREERDAPGEKAVKKGPVTGDEADDDEERGEDSPAPAAKPEMPAERKDPAKAKKKQLAPEPDVARGAVLLLGAPLDQDPATAPERATPDGADDARADARDEPFDPEPKTEAPEREPRRLGWEERGTWVDGRSAKLADEKQNAAWYLVRTIETTRARTATLRLDGPDGVRVWLNGEEVFADAPKPPAPVAQDPPGEPGANGDDEDFDFEDFDFEDFDFEDFFGGGSSADETGDRTVRLGFRAGTNELLVKVVFQAAPKSEGRAGRGGAPADGGGMFFGPGGGRGRGGPSGATLTFDVTPEGDDVVDHEIVTALRRGVPGGTLARAEVGPFGAALPDEDAWNEHRDEPLAPKGVPLADSERTTDEQRAKNLRSYYRENVSTIGRALVRERERLEDELKSLERKMPQTMVMADRDEPRETHVFMRGDWRKPGKLVGARVPSILPPLSKSAPRNRLGLARWLVDGEHPLTARVAVNRIWQLHFGTGLVSTPDDFGIRGALPSHPELLDTLAVEFVESGWDRKALQRRIVLSATYRQSTVVDAARLEADPDNRLLSRGPRQRLDAEMVRDNALSVSGLLVEELGGPSVKPYQAPGLWQEVSGGERYRRDTGPEQYRRSLYVYWKRRAPYASMLTFDAAKGETCTVVRPSTNTPLQALVLLNNPVYVEAAKMLGQRMFEGADDDAARLAFGFRLCTSRQPTEFELGILTGLLADQRAAFEDEEERATAFLAIGDAEVDGELAPTELAAWAAVANALLNLDATINRG</sequence>
<feature type="compositionally biased region" description="Acidic residues" evidence="2">
    <location>
        <begin position="720"/>
        <end position="729"/>
    </location>
</feature>
<feature type="signal peptide" evidence="3">
    <location>
        <begin position="1"/>
        <end position="32"/>
    </location>
</feature>
<reference evidence="7 8" key="1">
    <citation type="submission" date="2019-02" db="EMBL/GenBank/DDBJ databases">
        <title>Deep-cultivation of Planctomycetes and their phenomic and genomic characterization uncovers novel biology.</title>
        <authorList>
            <person name="Wiegand S."/>
            <person name="Jogler M."/>
            <person name="Boedeker C."/>
            <person name="Pinto D."/>
            <person name="Vollmers J."/>
            <person name="Rivas-Marin E."/>
            <person name="Kohn T."/>
            <person name="Peeters S.H."/>
            <person name="Heuer A."/>
            <person name="Rast P."/>
            <person name="Oberbeckmann S."/>
            <person name="Bunk B."/>
            <person name="Jeske O."/>
            <person name="Meyerdierks A."/>
            <person name="Storesund J.E."/>
            <person name="Kallscheuer N."/>
            <person name="Luecker S."/>
            <person name="Lage O.M."/>
            <person name="Pohl T."/>
            <person name="Merkel B.J."/>
            <person name="Hornburger P."/>
            <person name="Mueller R.-W."/>
            <person name="Bruemmer F."/>
            <person name="Labrenz M."/>
            <person name="Spormann A.M."/>
            <person name="Op den Camp H."/>
            <person name="Overmann J."/>
            <person name="Amann R."/>
            <person name="Jetten M.S.M."/>
            <person name="Mascher T."/>
            <person name="Medema M.H."/>
            <person name="Devos D.P."/>
            <person name="Kaster A.-K."/>
            <person name="Ovreas L."/>
            <person name="Rohde M."/>
            <person name="Galperin M.Y."/>
            <person name="Jogler C."/>
        </authorList>
    </citation>
    <scope>NUCLEOTIDE SEQUENCE [LARGE SCALE GENOMIC DNA]</scope>
    <source>
        <strain evidence="7 8">Pla163</strain>
    </source>
</reference>
<dbReference type="Pfam" id="PF07583">
    <property type="entry name" value="PSCyt2"/>
    <property type="match status" value="1"/>
</dbReference>
<dbReference type="PANTHER" id="PTHR35889:SF3">
    <property type="entry name" value="F-BOX DOMAIN-CONTAINING PROTEIN"/>
    <property type="match status" value="1"/>
</dbReference>
<gene>
    <name evidence="7" type="ORF">Pla163_10380</name>
</gene>
<proteinExistence type="predicted"/>
<dbReference type="InterPro" id="IPR011429">
    <property type="entry name" value="Cyt_c_Planctomycete-type"/>
</dbReference>
<feature type="region of interest" description="Disordered" evidence="2">
    <location>
        <begin position="552"/>
        <end position="574"/>
    </location>
</feature>
<evidence type="ECO:0000259" key="4">
    <source>
        <dbReference type="Pfam" id="PF07583"/>
    </source>
</evidence>
<evidence type="ECO:0000313" key="7">
    <source>
        <dbReference type="EMBL" id="QDU83937.1"/>
    </source>
</evidence>
<feature type="domain" description="DUF1553" evidence="5">
    <location>
        <begin position="1149"/>
        <end position="1402"/>
    </location>
</feature>
<dbReference type="RefSeq" id="WP_419186337.1">
    <property type="nucleotide sequence ID" value="NZ_CP036290.1"/>
</dbReference>
<dbReference type="GO" id="GO:0009055">
    <property type="term" value="F:electron transfer activity"/>
    <property type="evidence" value="ECO:0007669"/>
    <property type="project" value="InterPro"/>
</dbReference>
<dbReference type="Pfam" id="PF07635">
    <property type="entry name" value="PSCyt1"/>
    <property type="match status" value="1"/>
</dbReference>
<keyword evidence="3" id="KW-0732">Signal</keyword>
<dbReference type="PANTHER" id="PTHR35889">
    <property type="entry name" value="CYCLOINULO-OLIGOSACCHARIDE FRUCTANOTRANSFERASE-RELATED"/>
    <property type="match status" value="1"/>
</dbReference>
<evidence type="ECO:0000256" key="1">
    <source>
        <dbReference type="SAM" id="Coils"/>
    </source>
</evidence>
<feature type="region of interest" description="Disordered" evidence="2">
    <location>
        <begin position="878"/>
        <end position="904"/>
    </location>
</feature>
<feature type="chain" id="PRO_5022059920" evidence="3">
    <location>
        <begin position="33"/>
        <end position="1459"/>
    </location>
</feature>
<feature type="domain" description="Cytochrome C Planctomycete-type" evidence="6">
    <location>
        <begin position="68"/>
        <end position="124"/>
    </location>
</feature>
<feature type="compositionally biased region" description="Basic and acidic residues" evidence="2">
    <location>
        <begin position="700"/>
        <end position="712"/>
    </location>
</feature>
<keyword evidence="1" id="KW-0175">Coiled coil</keyword>
<feature type="region of interest" description="Disordered" evidence="2">
    <location>
        <begin position="698"/>
        <end position="823"/>
    </location>
</feature>
<feature type="domain" description="DUF1549" evidence="4">
    <location>
        <begin position="175"/>
        <end position="381"/>
    </location>
</feature>
<evidence type="ECO:0000259" key="6">
    <source>
        <dbReference type="Pfam" id="PF07635"/>
    </source>
</evidence>
<feature type="compositionally biased region" description="Basic and acidic residues" evidence="2">
    <location>
        <begin position="741"/>
        <end position="750"/>
    </location>
</feature>
<dbReference type="SUPFAM" id="SSF46626">
    <property type="entry name" value="Cytochrome c"/>
    <property type="match status" value="1"/>
</dbReference>
<dbReference type="InterPro" id="IPR022655">
    <property type="entry name" value="DUF1553"/>
</dbReference>
<dbReference type="InterPro" id="IPR036909">
    <property type="entry name" value="Cyt_c-like_dom_sf"/>
</dbReference>
<evidence type="ECO:0000256" key="2">
    <source>
        <dbReference type="SAM" id="MobiDB-lite"/>
    </source>
</evidence>
<dbReference type="GO" id="GO:0020037">
    <property type="term" value="F:heme binding"/>
    <property type="evidence" value="ECO:0007669"/>
    <property type="project" value="InterPro"/>
</dbReference>
<evidence type="ECO:0000259" key="5">
    <source>
        <dbReference type="Pfam" id="PF07587"/>
    </source>
</evidence>
<evidence type="ECO:0000256" key="3">
    <source>
        <dbReference type="SAM" id="SignalP"/>
    </source>
</evidence>
<feature type="coiled-coil region" evidence="1">
    <location>
        <begin position="1080"/>
        <end position="1107"/>
    </location>
</feature>
<protein>
    <submittedName>
        <fullName evidence="7">Planctomycete cytochrome C</fullName>
    </submittedName>
</protein>
<keyword evidence="8" id="KW-1185">Reference proteome</keyword>
<organism evidence="7 8">
    <name type="scientific">Rohdeia mirabilis</name>
    <dbReference type="NCBI Taxonomy" id="2528008"/>
    <lineage>
        <taxon>Bacteria</taxon>
        <taxon>Pseudomonadati</taxon>
        <taxon>Planctomycetota</taxon>
        <taxon>Planctomycetia</taxon>
        <taxon>Planctomycetia incertae sedis</taxon>
        <taxon>Rohdeia</taxon>
    </lineage>
</organism>
<evidence type="ECO:0000313" key="8">
    <source>
        <dbReference type="Proteomes" id="UP000319342"/>
    </source>
</evidence>
<dbReference type="InterPro" id="IPR011444">
    <property type="entry name" value="DUF1549"/>
</dbReference>
<feature type="compositionally biased region" description="Basic and acidic residues" evidence="2">
    <location>
        <begin position="791"/>
        <end position="823"/>
    </location>
</feature>